<dbReference type="Proteomes" id="UP000321578">
    <property type="component" value="Unassembled WGS sequence"/>
</dbReference>
<dbReference type="SUPFAM" id="SSF89392">
    <property type="entry name" value="Prokaryotic lipoproteins and lipoprotein localization factors"/>
    <property type="match status" value="1"/>
</dbReference>
<evidence type="ECO:0000313" key="4">
    <source>
        <dbReference type="Proteomes" id="UP000321578"/>
    </source>
</evidence>
<dbReference type="EMBL" id="VORO01000006">
    <property type="protein sequence ID" value="TXD89658.1"/>
    <property type="molecule type" value="Genomic_DNA"/>
</dbReference>
<evidence type="ECO:0000256" key="1">
    <source>
        <dbReference type="ARBA" id="ARBA00022729"/>
    </source>
</evidence>
<reference evidence="3 4" key="1">
    <citation type="submission" date="2019-08" db="EMBL/GenBank/DDBJ databases">
        <title>Genomes of Subsaximicrobium wynnwilliamsii strains.</title>
        <authorList>
            <person name="Bowman J.P."/>
        </authorList>
    </citation>
    <scope>NUCLEOTIDE SEQUENCE [LARGE SCALE GENOMIC DNA]</scope>
    <source>
        <strain evidence="3 4">2-80-2</strain>
    </source>
</reference>
<dbReference type="OrthoDB" id="849114at2"/>
<keyword evidence="1 2" id="KW-0732">Signal</keyword>
<accession>A0A5C6ZHQ2</accession>
<dbReference type="PROSITE" id="PS51257">
    <property type="entry name" value="PROKAR_LIPOPROTEIN"/>
    <property type="match status" value="1"/>
</dbReference>
<feature type="chain" id="PRO_5022844736" evidence="2">
    <location>
        <begin position="21"/>
        <end position="260"/>
    </location>
</feature>
<dbReference type="AlphaFoldDB" id="A0A5C6ZHQ2"/>
<proteinExistence type="predicted"/>
<protein>
    <submittedName>
        <fullName evidence="3">DUF4292 domain-containing protein</fullName>
    </submittedName>
</protein>
<comment type="caution">
    <text evidence="3">The sequence shown here is derived from an EMBL/GenBank/DDBJ whole genome shotgun (WGS) entry which is preliminary data.</text>
</comment>
<evidence type="ECO:0000256" key="2">
    <source>
        <dbReference type="SAM" id="SignalP"/>
    </source>
</evidence>
<organism evidence="3 4">
    <name type="scientific">Subsaximicrobium wynnwilliamsii</name>
    <dbReference type="NCBI Taxonomy" id="291179"/>
    <lineage>
        <taxon>Bacteria</taxon>
        <taxon>Pseudomonadati</taxon>
        <taxon>Bacteroidota</taxon>
        <taxon>Flavobacteriia</taxon>
        <taxon>Flavobacteriales</taxon>
        <taxon>Flavobacteriaceae</taxon>
        <taxon>Subsaximicrobium</taxon>
    </lineage>
</organism>
<keyword evidence="4" id="KW-1185">Reference proteome</keyword>
<dbReference type="RefSeq" id="WP_147086016.1">
    <property type="nucleotide sequence ID" value="NZ_VORM01000019.1"/>
</dbReference>
<sequence length="260" mass="29910">MKKNKILSLGILMMMLVACKSPSLVSGDGKVNPEITAKQLIKENGRQEAKFNTLQAKVKINIIDNLNESGYTVNLRIEKDKTIWINASLGLARAMITPNKVQFYDRLNNQYFDGDYALLSDLLGVELNFEKVQNLLLGQPLFNLKNDTWEISNNESSYILQPKSQDPLLELFLLFNPSHFKMDSQQLAQKLKKRILQIDYTDYQKVDKETLPQQIKIYAVEDTEELIIELEYKSVSVNEEVRFPFNIPSGFKEINLDDVK</sequence>
<evidence type="ECO:0000313" key="3">
    <source>
        <dbReference type="EMBL" id="TXD89658.1"/>
    </source>
</evidence>
<dbReference type="InterPro" id="IPR025634">
    <property type="entry name" value="DUF4292"/>
</dbReference>
<feature type="signal peptide" evidence="2">
    <location>
        <begin position="1"/>
        <end position="20"/>
    </location>
</feature>
<dbReference type="Pfam" id="PF14125">
    <property type="entry name" value="DUF4292"/>
    <property type="match status" value="1"/>
</dbReference>
<dbReference type="InterPro" id="IPR029046">
    <property type="entry name" value="LolA/LolB/LppX"/>
</dbReference>
<name>A0A5C6ZHQ2_9FLAO</name>
<gene>
    <name evidence="3" type="ORF">ESY86_07695</name>
</gene>
<dbReference type="Gene3D" id="2.50.20.10">
    <property type="entry name" value="Lipoprotein localisation LolA/LolB/LppX"/>
    <property type="match status" value="1"/>
</dbReference>